<dbReference type="PANTHER" id="PTHR10803:SF3">
    <property type="entry name" value="ATPASE GET3"/>
    <property type="match status" value="1"/>
</dbReference>
<dbReference type="InterPro" id="IPR025723">
    <property type="entry name" value="ArsA/GET3_ATPase-like"/>
</dbReference>
<dbReference type="NCBIfam" id="TIGR00345">
    <property type="entry name" value="GET3_arsA_TRC40"/>
    <property type="match status" value="1"/>
</dbReference>
<dbReference type="GO" id="GO:0005524">
    <property type="term" value="F:ATP binding"/>
    <property type="evidence" value="ECO:0007669"/>
    <property type="project" value="InterPro"/>
</dbReference>
<dbReference type="InterPro" id="IPR040612">
    <property type="entry name" value="ArsA_HSP20-like"/>
</dbReference>
<evidence type="ECO:0000313" key="4">
    <source>
        <dbReference type="EMBL" id="NYG05596.1"/>
    </source>
</evidence>
<name>A0A852WJ73_9MICO</name>
<proteinExistence type="inferred from homology"/>
<protein>
    <submittedName>
        <fullName evidence="4">Arsenite-transporting ATPase</fullName>
    </submittedName>
</protein>
<comment type="similarity">
    <text evidence="1">Belongs to the arsA ATPase family.</text>
</comment>
<dbReference type="Gene3D" id="2.60.40.790">
    <property type="match status" value="1"/>
</dbReference>
<evidence type="ECO:0000259" key="3">
    <source>
        <dbReference type="Pfam" id="PF17886"/>
    </source>
</evidence>
<keyword evidence="5" id="KW-1185">Reference proteome</keyword>
<dbReference type="GO" id="GO:0016887">
    <property type="term" value="F:ATP hydrolysis activity"/>
    <property type="evidence" value="ECO:0007669"/>
    <property type="project" value="InterPro"/>
</dbReference>
<dbReference type="InterPro" id="IPR008978">
    <property type="entry name" value="HSP20-like_chaperone"/>
</dbReference>
<dbReference type="PANTHER" id="PTHR10803">
    <property type="entry name" value="ARSENICAL PUMP-DRIVING ATPASE ARSENITE-TRANSLOCATING ATPASE"/>
    <property type="match status" value="1"/>
</dbReference>
<dbReference type="CDD" id="cd00298">
    <property type="entry name" value="ACD_sHsps_p23-like"/>
    <property type="match status" value="1"/>
</dbReference>
<comment type="caution">
    <text evidence="4">The sequence shown here is derived from an EMBL/GenBank/DDBJ whole genome shotgun (WGS) entry which is preliminary data.</text>
</comment>
<evidence type="ECO:0000256" key="1">
    <source>
        <dbReference type="ARBA" id="ARBA00011040"/>
    </source>
</evidence>
<dbReference type="CDD" id="cd02035">
    <property type="entry name" value="ArsA"/>
    <property type="match status" value="1"/>
</dbReference>
<dbReference type="InterPro" id="IPR027417">
    <property type="entry name" value="P-loop_NTPase"/>
</dbReference>
<dbReference type="SUPFAM" id="SSF52540">
    <property type="entry name" value="P-loop containing nucleoside triphosphate hydrolases"/>
    <property type="match status" value="1"/>
</dbReference>
<evidence type="ECO:0000313" key="5">
    <source>
        <dbReference type="Proteomes" id="UP000573599"/>
    </source>
</evidence>
<evidence type="ECO:0000259" key="2">
    <source>
        <dbReference type="Pfam" id="PF02374"/>
    </source>
</evidence>
<dbReference type="RefSeq" id="WP_179420197.1">
    <property type="nucleotide sequence ID" value="NZ_JACCAB010000001.1"/>
</dbReference>
<dbReference type="InterPro" id="IPR016300">
    <property type="entry name" value="ATPase_ArsA/GET3"/>
</dbReference>
<dbReference type="Proteomes" id="UP000573599">
    <property type="component" value="Unassembled WGS sequence"/>
</dbReference>
<reference evidence="4 5" key="1">
    <citation type="submission" date="2020-07" db="EMBL/GenBank/DDBJ databases">
        <title>Sequencing the genomes of 1000 actinobacteria strains.</title>
        <authorList>
            <person name="Klenk H.-P."/>
        </authorList>
    </citation>
    <scope>NUCLEOTIDE SEQUENCE [LARGE SCALE GENOMIC DNA]</scope>
    <source>
        <strain evidence="4 5">DSM 23987</strain>
    </source>
</reference>
<feature type="domain" description="ArsA/GET3 Anion-transporting ATPase-like" evidence="2">
    <location>
        <begin position="1"/>
        <end position="315"/>
    </location>
</feature>
<dbReference type="Pfam" id="PF02374">
    <property type="entry name" value="ArsA_ATPase"/>
    <property type="match status" value="1"/>
</dbReference>
<sequence>MRVILFTGKGGVGKTTTAAATAVHAARAGVKTLVMSTDAAHSLGDALGVDLGADARAGHERAATPVDVEPGLSALQISPPHLLGESWRAVQTYLLSVLDTVGIDPVVAEELTRLPGAEEVAALLELRAQVESGPWDLVVVDCAPTAETLRLLALPEALAWHLERLLPAQRGLIRTLRPAAAAAAGIPLPDVAVVEAVTGWHRQMRQVHRILTGDQTSVRLVLTPERVVIAESRRTWTSLSLYGFVVDAVVVNRVFPDAAAEAGRRTPDAWRASWNAAQQEGLVEVRESFAGLPVVVTPYLPSEPIGADALAALAQAQQGAADVLTPVAHRGLVVEQTPEGFLLTLPLPLAHASDLGLQRRDDELVVTVGEHRRVLTLPAALQRCVVEGASVRDGRLRVRFVPDEEVWPRG</sequence>
<dbReference type="Pfam" id="PF17886">
    <property type="entry name" value="ArsA_HSP20"/>
    <property type="match status" value="1"/>
</dbReference>
<organism evidence="4 5">
    <name type="scientific">Pedococcus badiiscoriae</name>
    <dbReference type="NCBI Taxonomy" id="642776"/>
    <lineage>
        <taxon>Bacteria</taxon>
        <taxon>Bacillati</taxon>
        <taxon>Actinomycetota</taxon>
        <taxon>Actinomycetes</taxon>
        <taxon>Micrococcales</taxon>
        <taxon>Intrasporangiaceae</taxon>
        <taxon>Pedococcus</taxon>
    </lineage>
</organism>
<dbReference type="AlphaFoldDB" id="A0A852WJ73"/>
<dbReference type="EMBL" id="JACCAB010000001">
    <property type="protein sequence ID" value="NYG05596.1"/>
    <property type="molecule type" value="Genomic_DNA"/>
</dbReference>
<dbReference type="Gene3D" id="3.40.50.300">
    <property type="entry name" value="P-loop containing nucleotide triphosphate hydrolases"/>
    <property type="match status" value="1"/>
</dbReference>
<accession>A0A852WJ73</accession>
<feature type="domain" description="ArsA HSP20-like" evidence="3">
    <location>
        <begin position="340"/>
        <end position="400"/>
    </location>
</feature>
<gene>
    <name evidence="4" type="ORF">BJ986_000083</name>
</gene>